<dbReference type="AlphaFoldDB" id="A0A371IPH6"/>
<comment type="caution">
    <text evidence="1">The sequence shown here is derived from an EMBL/GenBank/DDBJ whole genome shotgun (WGS) entry which is preliminary data.</text>
</comment>
<gene>
    <name evidence="1" type="ORF">CHF27_014005</name>
</gene>
<sequence>NNLTEKDKLIKQIKLIEYLNSIKDILYPAGDYFILSNQDYQLSEYLLKNGKGSDTISYENLKFLSNNLEDVSNFIDYDIKDVIEHIDPSIKTTLSQDQISSLYDELKKISLDDNVNTEIKDEIKKLLQYRPE</sequence>
<reference evidence="1 2" key="1">
    <citation type="journal article" date="2017" name="Genome Announc.">
        <title>Draft Genome Sequence of Romboutsia maritimum sp. nov. Strain CCRI-22766(T), Isolated from Coastal Estuarine Mud.</title>
        <authorList>
            <person name="Maheux A.F."/>
            <person name="Boudreau D.K."/>
            <person name="Berube E."/>
            <person name="Boissinot M."/>
            <person name="Raymond F."/>
            <person name="Brodeur S."/>
            <person name="Corbeil J."/>
            <person name="Brightwell G."/>
            <person name="Broda D."/>
            <person name="Omar R.F."/>
            <person name="Bergeron M.G."/>
        </authorList>
    </citation>
    <scope>NUCLEOTIDE SEQUENCE [LARGE SCALE GENOMIC DNA]</scope>
    <source>
        <strain evidence="1 2">CCRI-22766</strain>
    </source>
</reference>
<dbReference type="Proteomes" id="UP000243494">
    <property type="component" value="Unassembled WGS sequence"/>
</dbReference>
<name>A0A371IPH6_9FIRM</name>
<evidence type="ECO:0000313" key="2">
    <source>
        <dbReference type="Proteomes" id="UP000243494"/>
    </source>
</evidence>
<feature type="non-terminal residue" evidence="1">
    <location>
        <position position="1"/>
    </location>
</feature>
<proteinExistence type="predicted"/>
<dbReference type="EMBL" id="NOJZ02000096">
    <property type="protein sequence ID" value="RDY22377.1"/>
    <property type="molecule type" value="Genomic_DNA"/>
</dbReference>
<organism evidence="1 2">
    <name type="scientific">Romboutsia maritimum</name>
    <dbReference type="NCBI Taxonomy" id="2020948"/>
    <lineage>
        <taxon>Bacteria</taxon>
        <taxon>Bacillati</taxon>
        <taxon>Bacillota</taxon>
        <taxon>Clostridia</taxon>
        <taxon>Peptostreptococcales</taxon>
        <taxon>Peptostreptococcaceae</taxon>
        <taxon>Romboutsia</taxon>
    </lineage>
</organism>
<evidence type="ECO:0000313" key="1">
    <source>
        <dbReference type="EMBL" id="RDY22377.1"/>
    </source>
</evidence>
<keyword evidence="2" id="KW-1185">Reference proteome</keyword>
<accession>A0A371IPH6</accession>
<protein>
    <submittedName>
        <fullName evidence="1">Uncharacterized protein</fullName>
    </submittedName>
</protein>